<dbReference type="SUPFAM" id="SSF48452">
    <property type="entry name" value="TPR-like"/>
    <property type="match status" value="1"/>
</dbReference>
<dbReference type="SMART" id="SM00028">
    <property type="entry name" value="TPR"/>
    <property type="match status" value="4"/>
</dbReference>
<feature type="repeat" description="TPR" evidence="3">
    <location>
        <begin position="269"/>
        <end position="302"/>
    </location>
</feature>
<dbReference type="InterPro" id="IPR019734">
    <property type="entry name" value="TPR_rpt"/>
</dbReference>
<dbReference type="PANTHER" id="PTHR44858:SF1">
    <property type="entry name" value="UDP-N-ACETYLGLUCOSAMINE--PEPTIDE N-ACETYLGLUCOSAMINYLTRANSFERASE SPINDLY-RELATED"/>
    <property type="match status" value="1"/>
</dbReference>
<reference evidence="4 5" key="1">
    <citation type="submission" date="2016-11" db="EMBL/GenBank/DDBJ databases">
        <authorList>
            <person name="Jaros S."/>
            <person name="Januszkiewicz K."/>
            <person name="Wedrychowicz H."/>
        </authorList>
    </citation>
    <scope>NUCLEOTIDE SEQUENCE [LARGE SCALE GENOMIC DNA]</scope>
    <source>
        <strain evidence="4 5">DSM 10502</strain>
    </source>
</reference>
<dbReference type="Gene3D" id="1.25.40.10">
    <property type="entry name" value="Tetratricopeptide repeat domain"/>
    <property type="match status" value="3"/>
</dbReference>
<evidence type="ECO:0000256" key="3">
    <source>
        <dbReference type="PROSITE-ProRule" id="PRU00339"/>
    </source>
</evidence>
<dbReference type="PROSITE" id="PS50293">
    <property type="entry name" value="TPR_REGION"/>
    <property type="match status" value="1"/>
</dbReference>
<evidence type="ECO:0000313" key="4">
    <source>
        <dbReference type="EMBL" id="SHE58383.1"/>
    </source>
</evidence>
<organism evidence="4 5">
    <name type="scientific">Schwartzia succinivorans DSM 10502</name>
    <dbReference type="NCBI Taxonomy" id="1123243"/>
    <lineage>
        <taxon>Bacteria</taxon>
        <taxon>Bacillati</taxon>
        <taxon>Bacillota</taxon>
        <taxon>Negativicutes</taxon>
        <taxon>Selenomonadales</taxon>
        <taxon>Selenomonadaceae</taxon>
        <taxon>Schwartzia</taxon>
    </lineage>
</organism>
<dbReference type="AlphaFoldDB" id="A0A1M4UP64"/>
<dbReference type="Proteomes" id="UP000184404">
    <property type="component" value="Unassembled WGS sequence"/>
</dbReference>
<sequence>MGNLKKKIVSCMLAVMCFVPWLNVSTCESAEVLNWKVGDESVKVPAEVLVLLLNAAQAQADNDHLTELDYVEEGVERFPNEAIFYYMRAGLYPLPGIDKKEKVMENLDKAIELNPDFIRAYYYRGERYIYTKEYDKALADFNKAIELKPDSVYSYYMRACVYHKMKEYDSAITDYSKVIELAPDRSDFERFERARLYFTQGKYDDAIRDCNVLIQNNKETRGSREENNSDVKGVRMLIGPYGLYYSTDDYDEEHKDYNRRFLDSRSSLSKVYILRGKNYYAQGKYREALADGKEVIAQKPKSKAAKELIEKAEAALKSK</sequence>
<evidence type="ECO:0000256" key="1">
    <source>
        <dbReference type="ARBA" id="ARBA00022737"/>
    </source>
</evidence>
<gene>
    <name evidence="4" type="ORF">SAMN02745190_00730</name>
</gene>
<feature type="repeat" description="TPR" evidence="3">
    <location>
        <begin position="118"/>
        <end position="151"/>
    </location>
</feature>
<dbReference type="EMBL" id="FQUG01000003">
    <property type="protein sequence ID" value="SHE58383.1"/>
    <property type="molecule type" value="Genomic_DNA"/>
</dbReference>
<dbReference type="STRING" id="1123243.SAMN02745190_00730"/>
<dbReference type="InterPro" id="IPR050498">
    <property type="entry name" value="Ycf3"/>
</dbReference>
<name>A0A1M4UP64_9FIRM</name>
<keyword evidence="2 3" id="KW-0802">TPR repeat</keyword>
<dbReference type="PANTHER" id="PTHR44858">
    <property type="entry name" value="TETRATRICOPEPTIDE REPEAT PROTEIN 6"/>
    <property type="match status" value="1"/>
</dbReference>
<feature type="repeat" description="TPR" evidence="3">
    <location>
        <begin position="152"/>
        <end position="185"/>
    </location>
</feature>
<evidence type="ECO:0000256" key="2">
    <source>
        <dbReference type="ARBA" id="ARBA00022803"/>
    </source>
</evidence>
<keyword evidence="5" id="KW-1185">Reference proteome</keyword>
<dbReference type="InterPro" id="IPR013105">
    <property type="entry name" value="TPR_2"/>
</dbReference>
<accession>A0A1M4UP64</accession>
<evidence type="ECO:0000313" key="5">
    <source>
        <dbReference type="Proteomes" id="UP000184404"/>
    </source>
</evidence>
<dbReference type="RefSeq" id="WP_072934835.1">
    <property type="nucleotide sequence ID" value="NZ_FQUG01000003.1"/>
</dbReference>
<dbReference type="InterPro" id="IPR011990">
    <property type="entry name" value="TPR-like_helical_dom_sf"/>
</dbReference>
<dbReference type="Pfam" id="PF07719">
    <property type="entry name" value="TPR_2"/>
    <property type="match status" value="1"/>
</dbReference>
<dbReference type="PROSITE" id="PS50005">
    <property type="entry name" value="TPR"/>
    <property type="match status" value="3"/>
</dbReference>
<dbReference type="OrthoDB" id="1668776at2"/>
<dbReference type="Pfam" id="PF00515">
    <property type="entry name" value="TPR_1"/>
    <property type="match status" value="1"/>
</dbReference>
<keyword evidence="1" id="KW-0677">Repeat</keyword>
<protein>
    <submittedName>
        <fullName evidence="4">Tetratricopeptide repeat-containing protein</fullName>
    </submittedName>
</protein>
<proteinExistence type="predicted"/>